<dbReference type="GO" id="GO:0000723">
    <property type="term" value="P:telomere maintenance"/>
    <property type="evidence" value="ECO:0007669"/>
    <property type="project" value="InterPro"/>
</dbReference>
<dbReference type="CDD" id="cd18809">
    <property type="entry name" value="SF1_C_RecD"/>
    <property type="match status" value="1"/>
</dbReference>
<evidence type="ECO:0000256" key="1">
    <source>
        <dbReference type="RuleBase" id="RU363044"/>
    </source>
</evidence>
<dbReference type="STRING" id="210143.A0A1R3H4P1"/>
<organism evidence="5 6">
    <name type="scientific">Corchorus capsularis</name>
    <name type="common">Jute</name>
    <dbReference type="NCBI Taxonomy" id="210143"/>
    <lineage>
        <taxon>Eukaryota</taxon>
        <taxon>Viridiplantae</taxon>
        <taxon>Streptophyta</taxon>
        <taxon>Embryophyta</taxon>
        <taxon>Tracheophyta</taxon>
        <taxon>Spermatophyta</taxon>
        <taxon>Magnoliopsida</taxon>
        <taxon>eudicotyledons</taxon>
        <taxon>Gunneridae</taxon>
        <taxon>Pentapetalae</taxon>
        <taxon>rosids</taxon>
        <taxon>malvids</taxon>
        <taxon>Malvales</taxon>
        <taxon>Malvaceae</taxon>
        <taxon>Grewioideae</taxon>
        <taxon>Apeibeae</taxon>
        <taxon>Corchorus</taxon>
    </lineage>
</organism>
<dbReference type="GO" id="GO:0016887">
    <property type="term" value="F:ATP hydrolysis activity"/>
    <property type="evidence" value="ECO:0007669"/>
    <property type="project" value="RHEA"/>
</dbReference>
<dbReference type="Pfam" id="PF14214">
    <property type="entry name" value="Helitron_like_N"/>
    <property type="match status" value="1"/>
</dbReference>
<comment type="similarity">
    <text evidence="1">Belongs to the helicase family.</text>
</comment>
<feature type="domain" description="DNA helicase Pif1-like DEAD-box helicase" evidence="2">
    <location>
        <begin position="622"/>
        <end position="842"/>
    </location>
</feature>
<dbReference type="GO" id="GO:0043139">
    <property type="term" value="F:5'-3' DNA helicase activity"/>
    <property type="evidence" value="ECO:0007669"/>
    <property type="project" value="UniProtKB-EC"/>
</dbReference>
<evidence type="ECO:0000313" key="5">
    <source>
        <dbReference type="EMBL" id="OMO65301.1"/>
    </source>
</evidence>
<keyword evidence="1" id="KW-0233">DNA recombination</keyword>
<dbReference type="Gramene" id="OMO65301">
    <property type="protein sequence ID" value="OMO65301"/>
    <property type="gene ID" value="CCACVL1_21560"/>
</dbReference>
<dbReference type="GO" id="GO:0005524">
    <property type="term" value="F:ATP binding"/>
    <property type="evidence" value="ECO:0007669"/>
    <property type="project" value="UniProtKB-KW"/>
</dbReference>
<comment type="catalytic activity">
    <reaction evidence="1">
        <text>ATP + H2O = ADP + phosphate + H(+)</text>
        <dbReference type="Rhea" id="RHEA:13065"/>
        <dbReference type="ChEBI" id="CHEBI:15377"/>
        <dbReference type="ChEBI" id="CHEBI:15378"/>
        <dbReference type="ChEBI" id="CHEBI:30616"/>
        <dbReference type="ChEBI" id="CHEBI:43474"/>
        <dbReference type="ChEBI" id="CHEBI:456216"/>
        <dbReference type="EC" id="5.6.2.3"/>
    </reaction>
</comment>
<dbReference type="FunFam" id="3.40.50.300:FF:002884">
    <property type="entry name" value="ATP-dependent DNA helicase"/>
    <property type="match status" value="1"/>
</dbReference>
<comment type="cofactor">
    <cofactor evidence="1">
        <name>Mg(2+)</name>
        <dbReference type="ChEBI" id="CHEBI:18420"/>
    </cofactor>
</comment>
<keyword evidence="1 5" id="KW-0347">Helicase</keyword>
<evidence type="ECO:0000259" key="3">
    <source>
        <dbReference type="Pfam" id="PF14214"/>
    </source>
</evidence>
<evidence type="ECO:0000313" key="6">
    <source>
        <dbReference type="Proteomes" id="UP000188268"/>
    </source>
</evidence>
<dbReference type="InterPro" id="IPR010285">
    <property type="entry name" value="DNA_helicase_pif1-like_DEAD"/>
</dbReference>
<proteinExistence type="inferred from homology"/>
<feature type="domain" description="DNA helicase Pif1-like 2B" evidence="4">
    <location>
        <begin position="945"/>
        <end position="991"/>
    </location>
</feature>
<feature type="domain" description="Helitron helicase-like" evidence="3">
    <location>
        <begin position="10"/>
        <end position="160"/>
    </location>
</feature>
<dbReference type="OrthoDB" id="1706095at2759"/>
<protein>
    <recommendedName>
        <fullName evidence="1">ATP-dependent DNA helicase</fullName>
        <ecNumber evidence="1">5.6.2.3</ecNumber>
    </recommendedName>
</protein>
<dbReference type="Pfam" id="PF21530">
    <property type="entry name" value="Pif1_2B_dom"/>
    <property type="match status" value="1"/>
</dbReference>
<keyword evidence="1" id="KW-0234">DNA repair</keyword>
<dbReference type="InterPro" id="IPR049163">
    <property type="entry name" value="Pif1-like_2B_dom"/>
</dbReference>
<dbReference type="GO" id="GO:0006281">
    <property type="term" value="P:DNA repair"/>
    <property type="evidence" value="ECO:0007669"/>
    <property type="project" value="UniProtKB-KW"/>
</dbReference>
<dbReference type="InterPro" id="IPR027417">
    <property type="entry name" value="P-loop_NTPase"/>
</dbReference>
<dbReference type="InterPro" id="IPR025476">
    <property type="entry name" value="Helitron_helicase-like"/>
</dbReference>
<gene>
    <name evidence="5" type="ORF">CCACVL1_21560</name>
</gene>
<keyword evidence="1" id="KW-0547">Nucleotide-binding</keyword>
<dbReference type="PANTHER" id="PTHR10492:SF90">
    <property type="entry name" value="ATP-DEPENDENT DNA HELICASE"/>
    <property type="match status" value="1"/>
</dbReference>
<keyword evidence="1" id="KW-0067">ATP-binding</keyword>
<dbReference type="Pfam" id="PF05970">
    <property type="entry name" value="PIF1"/>
    <property type="match status" value="1"/>
</dbReference>
<evidence type="ECO:0000259" key="2">
    <source>
        <dbReference type="Pfam" id="PF05970"/>
    </source>
</evidence>
<dbReference type="OMA" id="DREWINA"/>
<sequence length="1360" mass="153406">MHTRSSSAPVREGELLWLDNHQSEIMADIYCNVRDLIHQGDADVSGVGKRIILPASFIGSPRYLYQKYQDAMAICRAYGYPDLFITFTSNGNWPELKDALNFYPGLRPEDRPDLVARVFHIKLRHFLDDLIKRGHFGPALAVTYTVEFHKRGLPHTHILLWLQPSAKLKTPADIDKYVSAEIPDQDADPVGYKAVNSFMMHGPCGPANLRAPCMEKHKCDKYFPKCFNRATKLDSQGYPTYRRRDTGAFCVKSGVVLDNIFVVPHNVDLLVRYQAHINVEVCNQSRAIKYLFKYINKGPDRSRVVIETVPASTSGPSVAPPGPVNEIKAFLDCRYLCAYEACWRLFSFDIHFRFPAILRLLVHLPNQHNVYFNSASSTQSVLSRRNVEKTMLTQWMAANCQYASARQLLYADFPREFVWHAASKKWEPRQRGNCIGRVIQINACAGELYYLRLLLNVVRGPTSFEAIQTVNGVLYSTFQAACKACGLLGDDREWINAMLEAAHTAMSYELRVFFVMIIIFCQVSNPGKFFEEHWRVMSDDLEYKIRRVRRDPTFVIPDTELRDCVLSFICELLYGYGTCLAEKNLPLPREDASNVYDRMIIEEMSYNRAGLEAERSNLVSALNDQQRQIFNAIVCSVNSIEGRMYFVHGHGGTGKTFLWKALLAEVRLSGHIALAVASSGIAALLLPGGRTAHSRFKIPLSIDQWSTCDIKRGTQLARLLQQTSLIVWDEAPMMHRHCIEALDRSLRDIRGSLDTSNKSKPFGGITVVFGGDLRQILPVIPGASRTDVVCFTICNSPLWRHCEIMHLTVNMRLSRPGINPCARSDLMTFSEWLLDVGNGKLPRCGHDDDTEGTPVEIPSDLLITYTGDPIEALVNEIYPDFAVNYNDCDYLSKRAVVTPFNVVVDRINELMLGLMPGAAVDYYSNDKVTGSAFGVAGESSPYPIEFLNGITSPGVPGHHLSFKLGSIVMLLRNVSQMSGLCNGTRLVLTHLGVNVIQAKIISGDHRGETVYIPRIVFTVENKQWPFTLVRRQFPLRICYAMTINKSQGQTLDFVGVYLPKPVFSHGQLYVACSRVTSRSGLRILIHDDDGHLGNVTRNVVYTEFALLLPYASLLRFSGHDEEMLNIVLPWHKSEDNLPRQGPSAWVTPTNAFTETEDLFSCSGRFLSDPGKVHWEAVKWIFRYLRGTSKMCLTFGTSQIVFEGFTDAGMAGDLDSKKSTSGYIFTFAGGVVSWQSKLQKCVALSTMEVEYIAATEAGKEMLWMKRFLHELGLSQKEYVVFCESQSALDLSKNTMYLARTKHIDVRYHWLRMATEDKKLQLKKIHIDKNIADMLTKVVPREKLELCSNLAGMDTLVKANFK</sequence>
<dbReference type="PANTHER" id="PTHR10492">
    <property type="match status" value="1"/>
</dbReference>
<reference evidence="5 6" key="1">
    <citation type="submission" date="2013-09" db="EMBL/GenBank/DDBJ databases">
        <title>Corchorus capsularis genome sequencing.</title>
        <authorList>
            <person name="Alam M."/>
            <person name="Haque M.S."/>
            <person name="Islam M.S."/>
            <person name="Emdad E.M."/>
            <person name="Islam M.M."/>
            <person name="Ahmed B."/>
            <person name="Halim A."/>
            <person name="Hossen Q.M.M."/>
            <person name="Hossain M.Z."/>
            <person name="Ahmed R."/>
            <person name="Khan M.M."/>
            <person name="Islam R."/>
            <person name="Rashid M.M."/>
            <person name="Khan S.A."/>
            <person name="Rahman M.S."/>
            <person name="Alam M."/>
        </authorList>
    </citation>
    <scope>NUCLEOTIDE SEQUENCE [LARGE SCALE GENOMIC DNA]</scope>
    <source>
        <strain evidence="6">cv. CVL-1</strain>
        <tissue evidence="5">Whole seedling</tissue>
    </source>
</reference>
<keyword evidence="6" id="KW-1185">Reference proteome</keyword>
<dbReference type="SUPFAM" id="SSF52540">
    <property type="entry name" value="P-loop containing nucleoside triphosphate hydrolases"/>
    <property type="match status" value="2"/>
</dbReference>
<accession>A0A1R3H4P1</accession>
<dbReference type="GO" id="GO:0006310">
    <property type="term" value="P:DNA recombination"/>
    <property type="evidence" value="ECO:0007669"/>
    <property type="project" value="UniProtKB-KW"/>
</dbReference>
<dbReference type="CDD" id="cd09272">
    <property type="entry name" value="RNase_HI_RT_Ty1"/>
    <property type="match status" value="1"/>
</dbReference>
<keyword evidence="1" id="KW-0227">DNA damage</keyword>
<dbReference type="Proteomes" id="UP000188268">
    <property type="component" value="Unassembled WGS sequence"/>
</dbReference>
<dbReference type="Gene3D" id="3.40.50.300">
    <property type="entry name" value="P-loop containing nucleotide triphosphate hydrolases"/>
    <property type="match status" value="2"/>
</dbReference>
<name>A0A1R3H4P1_COCAP</name>
<keyword evidence="1" id="KW-0378">Hydrolase</keyword>
<dbReference type="EMBL" id="AWWV01012650">
    <property type="protein sequence ID" value="OMO65301.1"/>
    <property type="molecule type" value="Genomic_DNA"/>
</dbReference>
<evidence type="ECO:0000259" key="4">
    <source>
        <dbReference type="Pfam" id="PF21530"/>
    </source>
</evidence>
<dbReference type="EC" id="5.6.2.3" evidence="1"/>
<comment type="caution">
    <text evidence="5">The sequence shown here is derived from an EMBL/GenBank/DDBJ whole genome shotgun (WGS) entry which is preliminary data.</text>
</comment>